<proteinExistence type="predicted"/>
<sequence>MPQVPNAAGKIDLLRQAHKANVALGERAVSSDFLVRIKQYPGISCLIRTSQLPAETRGDPVEDQGQYGQGFSQYGASKRDGDMSFQIVEIKRGDVGKTMAKIVDNKEYIDIEIVMVGEDMQEHGYVIETCLVSTDATDLDTENRTGPVRIPMNVRYNWFERIGGYA</sequence>
<protein>
    <submittedName>
        <fullName evidence="1">Uncharacterized protein</fullName>
    </submittedName>
</protein>
<organism evidence="1 2">
    <name type="scientific">Photobacterium toruni</name>
    <dbReference type="NCBI Taxonomy" id="1935446"/>
    <lineage>
        <taxon>Bacteria</taxon>
        <taxon>Pseudomonadati</taxon>
        <taxon>Pseudomonadota</taxon>
        <taxon>Gammaproteobacteria</taxon>
        <taxon>Vibrionales</taxon>
        <taxon>Vibrionaceae</taxon>
        <taxon>Photobacterium</taxon>
    </lineage>
</organism>
<dbReference type="EMBL" id="FUWP01000025">
    <property type="protein sequence ID" value="SKA52604.1"/>
    <property type="molecule type" value="Genomic_DNA"/>
</dbReference>
<dbReference type="AlphaFoldDB" id="A0A1T4UIV5"/>
<name>A0A1T4UIV5_9GAMM</name>
<accession>A0A1T4UIV5</accession>
<dbReference type="OrthoDB" id="6631190at2"/>
<dbReference type="Proteomes" id="UP000191116">
    <property type="component" value="Unassembled WGS sequence"/>
</dbReference>
<reference evidence="1 2" key="1">
    <citation type="submission" date="2017-02" db="EMBL/GenBank/DDBJ databases">
        <authorList>
            <person name="Peterson S.W."/>
        </authorList>
    </citation>
    <scope>NUCLEOTIDE SEQUENCE [LARGE SCALE GENOMIC DNA]</scope>
    <source>
        <strain evidence="1 2">CECT 9189</strain>
    </source>
</reference>
<evidence type="ECO:0000313" key="1">
    <source>
        <dbReference type="EMBL" id="SKA52604.1"/>
    </source>
</evidence>
<evidence type="ECO:0000313" key="2">
    <source>
        <dbReference type="Proteomes" id="UP000191116"/>
    </source>
</evidence>
<gene>
    <name evidence="1" type="ORF">CZ814_03309</name>
</gene>
<dbReference type="RefSeq" id="WP_080176027.1">
    <property type="nucleotide sequence ID" value="NZ_AP024857.1"/>
</dbReference>